<dbReference type="EMBL" id="BPUS01000032">
    <property type="protein sequence ID" value="GJH30180.1"/>
    <property type="molecule type" value="Genomic_DNA"/>
</dbReference>
<dbReference type="AlphaFoldDB" id="A0AA37MJL9"/>
<dbReference type="RefSeq" id="WP_238217871.1">
    <property type="nucleotide sequence ID" value="NZ_BPUS01000032.1"/>
</dbReference>
<sequence>MGDTKPVSRVSFARYAAVVELAVDGAITRHLTSACSTSGSTAAARAIAR</sequence>
<evidence type="ECO:0000313" key="1">
    <source>
        <dbReference type="EMBL" id="GJH30180.1"/>
    </source>
</evidence>
<proteinExistence type="predicted"/>
<evidence type="ECO:0000313" key="2">
    <source>
        <dbReference type="Proteomes" id="UP001055111"/>
    </source>
</evidence>
<name>A0AA37MJL9_9BURK</name>
<protein>
    <submittedName>
        <fullName evidence="1">Uncharacterized protein</fullName>
    </submittedName>
</protein>
<dbReference type="Proteomes" id="UP001055111">
    <property type="component" value="Unassembled WGS sequence"/>
</dbReference>
<organism evidence="1 2">
    <name type="scientific">Caballeronia novacaledonica</name>
    <dbReference type="NCBI Taxonomy" id="1544861"/>
    <lineage>
        <taxon>Bacteria</taxon>
        <taxon>Pseudomonadati</taxon>
        <taxon>Pseudomonadota</taxon>
        <taxon>Betaproteobacteria</taxon>
        <taxon>Burkholderiales</taxon>
        <taxon>Burkholderiaceae</taxon>
        <taxon>Caballeronia</taxon>
    </lineage>
</organism>
<accession>A0AA37MJL9</accession>
<comment type="caution">
    <text evidence="1">The sequence shown here is derived from an EMBL/GenBank/DDBJ whole genome shotgun (WGS) entry which is preliminary data.</text>
</comment>
<gene>
    <name evidence="1" type="ORF">CBA19CS42_36710</name>
</gene>
<reference evidence="1" key="1">
    <citation type="submission" date="2022-09" db="EMBL/GenBank/DDBJ databases">
        <title>Isolation and characterization of 3-chlorobenzoate degrading bacteria from soils in Shizuoka.</title>
        <authorList>
            <person name="Ifat A."/>
            <person name="Ogawa N."/>
            <person name="Kimbara K."/>
            <person name="Moriuchi R."/>
            <person name="Dohra H."/>
            <person name="Shintani M."/>
        </authorList>
    </citation>
    <scope>NUCLEOTIDE SEQUENCE</scope>
    <source>
        <strain evidence="1">19CS4-2</strain>
    </source>
</reference>